<evidence type="ECO:0000259" key="6">
    <source>
        <dbReference type="PROSITE" id="PS51007"/>
    </source>
</evidence>
<evidence type="ECO:0000256" key="3">
    <source>
        <dbReference type="ARBA" id="ARBA00023004"/>
    </source>
</evidence>
<keyword evidence="5" id="KW-0732">Signal</keyword>
<evidence type="ECO:0000256" key="2">
    <source>
        <dbReference type="ARBA" id="ARBA00022723"/>
    </source>
</evidence>
<dbReference type="SUPFAM" id="SSF46626">
    <property type="entry name" value="Cytochrome c"/>
    <property type="match status" value="1"/>
</dbReference>
<feature type="domain" description="Cytochrome c" evidence="6">
    <location>
        <begin position="64"/>
        <end position="146"/>
    </location>
</feature>
<name>A0A2A2EQ31_9GAMM</name>
<dbReference type="InterPro" id="IPR036909">
    <property type="entry name" value="Cyt_c-like_dom_sf"/>
</dbReference>
<dbReference type="Pfam" id="PF13442">
    <property type="entry name" value="Cytochrome_CBB3"/>
    <property type="match status" value="1"/>
</dbReference>
<sequence length="181" mass="19353">MIRVFASRQTLRFSTTSLVAALMAAGLSISTLALAGSDNDKDNGGAVDTSAAGEYLAEDGRVDPDTYDGYIAYTRSCQACHGPDGLGSSFAPSLVRASERRDFAEFARTIAGGREVQPGQVMPAFADDPYVLGNIENIYSYMRGRAAGDIGRGRPQIIERLEVEVSDETLEEEEALDDDAS</sequence>
<reference evidence="7 8" key="1">
    <citation type="submission" date="2017-08" db="EMBL/GenBank/DDBJ databases">
        <title>Halomonas alkalisoli sp. nov., isolated from saline alkaline soil.</title>
        <authorList>
            <person name="Wang D."/>
            <person name="Zhang G."/>
        </authorList>
    </citation>
    <scope>NUCLEOTIDE SEQUENCE [LARGE SCALE GENOMIC DNA]</scope>
    <source>
        <strain evidence="7 8">WRN001</strain>
    </source>
</reference>
<proteinExistence type="predicted"/>
<keyword evidence="3 4" id="KW-0408">Iron</keyword>
<gene>
    <name evidence="7" type="ORF">CK498_18905</name>
</gene>
<organism evidence="7 8">
    <name type="scientific">Halomonas salipaludis</name>
    <dbReference type="NCBI Taxonomy" id="2032625"/>
    <lineage>
        <taxon>Bacteria</taxon>
        <taxon>Pseudomonadati</taxon>
        <taxon>Pseudomonadota</taxon>
        <taxon>Gammaproteobacteria</taxon>
        <taxon>Oceanospirillales</taxon>
        <taxon>Halomonadaceae</taxon>
        <taxon>Halomonas</taxon>
    </lineage>
</organism>
<feature type="signal peptide" evidence="5">
    <location>
        <begin position="1"/>
        <end position="35"/>
    </location>
</feature>
<keyword evidence="8" id="KW-1185">Reference proteome</keyword>
<dbReference type="Gene3D" id="1.10.760.10">
    <property type="entry name" value="Cytochrome c-like domain"/>
    <property type="match status" value="1"/>
</dbReference>
<evidence type="ECO:0000313" key="8">
    <source>
        <dbReference type="Proteomes" id="UP000217771"/>
    </source>
</evidence>
<comment type="caution">
    <text evidence="7">The sequence shown here is derived from an EMBL/GenBank/DDBJ whole genome shotgun (WGS) entry which is preliminary data.</text>
</comment>
<keyword evidence="1 4" id="KW-0349">Heme</keyword>
<accession>A0A2A2EQ31</accession>
<protein>
    <submittedName>
        <fullName evidence="7">Cytochrome C</fullName>
    </submittedName>
</protein>
<evidence type="ECO:0000256" key="5">
    <source>
        <dbReference type="SAM" id="SignalP"/>
    </source>
</evidence>
<keyword evidence="2 4" id="KW-0479">Metal-binding</keyword>
<dbReference type="GO" id="GO:0020037">
    <property type="term" value="F:heme binding"/>
    <property type="evidence" value="ECO:0007669"/>
    <property type="project" value="InterPro"/>
</dbReference>
<evidence type="ECO:0000256" key="1">
    <source>
        <dbReference type="ARBA" id="ARBA00022617"/>
    </source>
</evidence>
<dbReference type="GO" id="GO:0046872">
    <property type="term" value="F:metal ion binding"/>
    <property type="evidence" value="ECO:0007669"/>
    <property type="project" value="UniProtKB-KW"/>
</dbReference>
<dbReference type="OrthoDB" id="5770300at2"/>
<dbReference type="AlphaFoldDB" id="A0A2A2EQ31"/>
<dbReference type="InterPro" id="IPR009056">
    <property type="entry name" value="Cyt_c-like_dom"/>
</dbReference>
<evidence type="ECO:0000256" key="4">
    <source>
        <dbReference type="PROSITE-ProRule" id="PRU00433"/>
    </source>
</evidence>
<dbReference type="Proteomes" id="UP000217771">
    <property type="component" value="Unassembled WGS sequence"/>
</dbReference>
<feature type="chain" id="PRO_5012697161" evidence="5">
    <location>
        <begin position="36"/>
        <end position="181"/>
    </location>
</feature>
<dbReference type="PROSITE" id="PS51007">
    <property type="entry name" value="CYTC"/>
    <property type="match status" value="1"/>
</dbReference>
<evidence type="ECO:0000313" key="7">
    <source>
        <dbReference type="EMBL" id="PAU75216.1"/>
    </source>
</evidence>
<dbReference type="EMBL" id="NSKB01000007">
    <property type="protein sequence ID" value="PAU75216.1"/>
    <property type="molecule type" value="Genomic_DNA"/>
</dbReference>
<dbReference type="GO" id="GO:0009055">
    <property type="term" value="F:electron transfer activity"/>
    <property type="evidence" value="ECO:0007669"/>
    <property type="project" value="InterPro"/>
</dbReference>
<dbReference type="RefSeq" id="WP_095622411.1">
    <property type="nucleotide sequence ID" value="NZ_NSKB01000007.1"/>
</dbReference>